<dbReference type="InterPro" id="IPR030394">
    <property type="entry name" value="G_HFLX_dom"/>
</dbReference>
<comment type="cofactor">
    <cofactor evidence="8">
        <name>Mg(2+)</name>
        <dbReference type="ChEBI" id="CHEBI:18420"/>
    </cofactor>
</comment>
<dbReference type="Pfam" id="PF13167">
    <property type="entry name" value="GTP-bdg_N"/>
    <property type="match status" value="1"/>
</dbReference>
<protein>
    <recommendedName>
        <fullName evidence="6">GTPase HflX</fullName>
    </recommendedName>
    <alternativeName>
        <fullName evidence="6">GTP-binding protein HflX</fullName>
    </alternativeName>
</protein>
<evidence type="ECO:0000256" key="4">
    <source>
        <dbReference type="ARBA" id="ARBA00022842"/>
    </source>
</evidence>
<feature type="binding site" evidence="7">
    <location>
        <begin position="315"/>
        <end position="318"/>
    </location>
    <ligand>
        <name>GTP</name>
        <dbReference type="ChEBI" id="CHEBI:37565"/>
    </ligand>
</feature>
<keyword evidence="4 8" id="KW-0460">Magnesium</keyword>
<evidence type="ECO:0000313" key="12">
    <source>
        <dbReference type="Proteomes" id="UP000005926"/>
    </source>
</evidence>
<dbReference type="Pfam" id="PF01926">
    <property type="entry name" value="MMR_HSR1"/>
    <property type="match status" value="1"/>
</dbReference>
<dbReference type="HAMAP" id="MF_00900">
    <property type="entry name" value="GTPase_HflX"/>
    <property type="match status" value="1"/>
</dbReference>
<comment type="caution">
    <text evidence="11">The sequence shown here is derived from an EMBL/GenBank/DDBJ whole genome shotgun (WGS) entry which is preliminary data.</text>
</comment>
<proteinExistence type="inferred from homology"/>
<keyword evidence="9" id="KW-0175">Coiled coil</keyword>
<evidence type="ECO:0000256" key="5">
    <source>
        <dbReference type="ARBA" id="ARBA00023134"/>
    </source>
</evidence>
<dbReference type="GO" id="GO:0005737">
    <property type="term" value="C:cytoplasm"/>
    <property type="evidence" value="ECO:0007669"/>
    <property type="project" value="UniProtKB-SubCell"/>
</dbReference>
<keyword evidence="1 6" id="KW-0963">Cytoplasm</keyword>
<comment type="subunit">
    <text evidence="6">Monomer. Associates with the 50S ribosomal subunit.</text>
</comment>
<dbReference type="Gene3D" id="3.40.50.300">
    <property type="entry name" value="P-loop containing nucleotide triphosphate hydrolases"/>
    <property type="match status" value="1"/>
</dbReference>
<comment type="function">
    <text evidence="6">GTPase that associates with the 50S ribosomal subunit and may have a role during protein synthesis or ribosome biogenesis.</text>
</comment>
<dbReference type="EMBL" id="ACKZ01000008">
    <property type="protein sequence ID" value="EEW38053.1"/>
    <property type="molecule type" value="Genomic_DNA"/>
</dbReference>
<dbReference type="SUPFAM" id="SSF52540">
    <property type="entry name" value="P-loop containing nucleoside triphosphate hydrolases"/>
    <property type="match status" value="1"/>
</dbReference>
<evidence type="ECO:0000259" key="10">
    <source>
        <dbReference type="PROSITE" id="PS51705"/>
    </source>
</evidence>
<evidence type="ECO:0000256" key="7">
    <source>
        <dbReference type="PIRSR" id="PIRSR006809-1"/>
    </source>
</evidence>
<evidence type="ECO:0000256" key="6">
    <source>
        <dbReference type="HAMAP-Rule" id="MF_00900"/>
    </source>
</evidence>
<comment type="similarity">
    <text evidence="6">Belongs to the TRAFAC class OBG-HflX-like GTPase superfamily. HflX GTPase family.</text>
</comment>
<dbReference type="PANTHER" id="PTHR10229:SF0">
    <property type="entry name" value="GTP-BINDING PROTEIN 6-RELATED"/>
    <property type="match status" value="1"/>
</dbReference>
<name>C8NEF2_9LACT</name>
<dbReference type="FunFam" id="3.40.50.11060:FF:000001">
    <property type="entry name" value="GTPase HflX"/>
    <property type="match status" value="1"/>
</dbReference>
<evidence type="ECO:0000256" key="1">
    <source>
        <dbReference type="ARBA" id="ARBA00022490"/>
    </source>
</evidence>
<feature type="binding site" evidence="7">
    <location>
        <begin position="202"/>
        <end position="209"/>
    </location>
    <ligand>
        <name>GTP</name>
        <dbReference type="ChEBI" id="CHEBI:37565"/>
    </ligand>
</feature>
<dbReference type="Proteomes" id="UP000005926">
    <property type="component" value="Unassembled WGS sequence"/>
</dbReference>
<evidence type="ECO:0000313" key="11">
    <source>
        <dbReference type="EMBL" id="EEW38053.1"/>
    </source>
</evidence>
<comment type="subcellular location">
    <subcellularLocation>
        <location evidence="6">Cytoplasm</location>
    </subcellularLocation>
    <text evidence="6">May associate with membranes.</text>
</comment>
<feature type="coiled-coil region" evidence="9">
    <location>
        <begin position="162"/>
        <end position="192"/>
    </location>
</feature>
<dbReference type="STRING" id="638301.HMPREF0444_0297"/>
<dbReference type="PIRSF" id="PIRSF006809">
    <property type="entry name" value="GTP-binding_hflX_prd"/>
    <property type="match status" value="1"/>
</dbReference>
<keyword evidence="12" id="KW-1185">Reference proteome</keyword>
<feature type="domain" description="Hflx-type G" evidence="10">
    <location>
        <begin position="196"/>
        <end position="357"/>
    </location>
</feature>
<feature type="binding site" evidence="8">
    <location>
        <position position="229"/>
    </location>
    <ligand>
        <name>Mg(2+)</name>
        <dbReference type="ChEBI" id="CHEBI:18420"/>
    </ligand>
</feature>
<dbReference type="Gene3D" id="3.40.50.11060">
    <property type="entry name" value="GTPase HflX, N-terminal domain"/>
    <property type="match status" value="1"/>
</dbReference>
<reference evidence="11 12" key="1">
    <citation type="submission" date="2009-08" db="EMBL/GenBank/DDBJ databases">
        <authorList>
            <person name="Muzny D."/>
            <person name="Qin X."/>
            <person name="Deng J."/>
            <person name="Jiang H."/>
            <person name="Liu Y."/>
            <person name="Qu J."/>
            <person name="Song X.-Z."/>
            <person name="Zhang L."/>
            <person name="Thornton R."/>
            <person name="Coyle M."/>
            <person name="Francisco L."/>
            <person name="Jackson L."/>
            <person name="Javaid M."/>
            <person name="Korchina V."/>
            <person name="Kovar C."/>
            <person name="Mata R."/>
            <person name="Mathew T."/>
            <person name="Ngo R."/>
            <person name="Nguyen L."/>
            <person name="Nguyen N."/>
            <person name="Okwuonu G."/>
            <person name="Ongeri F."/>
            <person name="Pham C."/>
            <person name="Simmons D."/>
            <person name="Wilczek-Boney K."/>
            <person name="Hale W."/>
            <person name="Jakkamsetti A."/>
            <person name="Pham P."/>
            <person name="Ruth R."/>
            <person name="San Lucas F."/>
            <person name="Warren J."/>
            <person name="Zhang J."/>
            <person name="Zhao Z."/>
            <person name="Zhou C."/>
            <person name="Zhu D."/>
            <person name="Lee S."/>
            <person name="Bess C."/>
            <person name="Blankenburg K."/>
            <person name="Forbes L."/>
            <person name="Fu Q."/>
            <person name="Gubbala S."/>
            <person name="Hirani K."/>
            <person name="Jayaseelan J.C."/>
            <person name="Lara F."/>
            <person name="Munidasa M."/>
            <person name="Palculict T."/>
            <person name="Patil S."/>
            <person name="Pu L.-L."/>
            <person name="Saada N."/>
            <person name="Tang L."/>
            <person name="Weissenberger G."/>
            <person name="Zhu Y."/>
            <person name="Hemphill L."/>
            <person name="Shang Y."/>
            <person name="Youmans B."/>
            <person name="Ayvaz T."/>
            <person name="Ross M."/>
            <person name="Santibanez J."/>
            <person name="Aqrawi P."/>
            <person name="Gross S."/>
            <person name="Joshi V."/>
            <person name="Fowler G."/>
            <person name="Nazareth L."/>
            <person name="Reid J."/>
            <person name="Worley K."/>
            <person name="Petrosino J."/>
            <person name="Highlander S."/>
            <person name="Gibbs R."/>
        </authorList>
    </citation>
    <scope>NUCLEOTIDE SEQUENCE [LARGE SCALE GENOMIC DNA]</scope>
    <source>
        <strain evidence="11 12">ATCC 49175</strain>
    </source>
</reference>
<dbReference type="GeneID" id="78411437"/>
<dbReference type="RefSeq" id="WP_005605305.1">
    <property type="nucleotide sequence ID" value="NZ_CP102283.1"/>
</dbReference>
<dbReference type="eggNOG" id="COG2262">
    <property type="taxonomic scope" value="Bacteria"/>
</dbReference>
<dbReference type="InterPro" id="IPR016496">
    <property type="entry name" value="GTPase_HflX"/>
</dbReference>
<dbReference type="AlphaFoldDB" id="C8NEF2"/>
<evidence type="ECO:0000256" key="8">
    <source>
        <dbReference type="PIRSR" id="PIRSR006809-2"/>
    </source>
</evidence>
<feature type="binding site" evidence="7">
    <location>
        <begin position="249"/>
        <end position="252"/>
    </location>
    <ligand>
        <name>GTP</name>
        <dbReference type="ChEBI" id="CHEBI:37565"/>
    </ligand>
</feature>
<dbReference type="PROSITE" id="PS51705">
    <property type="entry name" value="G_HFLX"/>
    <property type="match status" value="1"/>
</dbReference>
<organism evidence="11 12">
    <name type="scientific">Granulicatella adiacens ATCC 49175</name>
    <dbReference type="NCBI Taxonomy" id="638301"/>
    <lineage>
        <taxon>Bacteria</taxon>
        <taxon>Bacillati</taxon>
        <taxon>Bacillota</taxon>
        <taxon>Bacilli</taxon>
        <taxon>Lactobacillales</taxon>
        <taxon>Carnobacteriaceae</taxon>
        <taxon>Granulicatella</taxon>
    </lineage>
</organism>
<dbReference type="Gene3D" id="6.10.250.2860">
    <property type="match status" value="1"/>
</dbReference>
<dbReference type="GO" id="GO:0043022">
    <property type="term" value="F:ribosome binding"/>
    <property type="evidence" value="ECO:0007669"/>
    <property type="project" value="TreeGrafter"/>
</dbReference>
<feature type="binding site" evidence="8">
    <location>
        <position position="209"/>
    </location>
    <ligand>
        <name>Mg(2+)</name>
        <dbReference type="ChEBI" id="CHEBI:18420"/>
    </ligand>
</feature>
<keyword evidence="2 8" id="KW-0479">Metal-binding</keyword>
<dbReference type="PANTHER" id="PTHR10229">
    <property type="entry name" value="GTP-BINDING PROTEIN HFLX"/>
    <property type="match status" value="1"/>
</dbReference>
<dbReference type="PRINTS" id="PR00326">
    <property type="entry name" value="GTP1OBG"/>
</dbReference>
<gene>
    <name evidence="6 11" type="primary">hflX</name>
    <name evidence="11" type="ORF">HMPREF0444_0297</name>
</gene>
<dbReference type="NCBIfam" id="TIGR03156">
    <property type="entry name" value="GTP_HflX"/>
    <property type="match status" value="1"/>
</dbReference>
<dbReference type="InterPro" id="IPR025121">
    <property type="entry name" value="GTPase_HflX_N"/>
</dbReference>
<sequence length="400" mass="45725">MEQRERVLIVSMQTTQTDEDFAYANQELAQLVDTAMGEVVATVTQKRESISGRTLVGKGKVEEISHLVDELEVDLVVFYQSLTGSMVKNLNESINCRIIDRVQLILDIFAMRARSKEGKLQVQLAQLNYLLPRLSGQREGLSRQGGGIGTRGPGETRLETDRRYIRKQIQDIEEQLEQIKKHRERSREKRKSSNGFQLGLIGYTNAGKSTILNQLTQAGTYQMDQLFATLDPLTRQVDLFPNFEVTLTDTVGFIQDLPTTLIHAFESTLEESADVDLLVHVVDASNTQFSLHEKTVIDLVNDLEMQEILMVTVYNKTDLIEGEFQPNLYPSIQISAVNDADVERLKAFLKEQVKAQMTYYEEWLEVTETKELNQLQQRTLVESLNYVEEKNQYCVKGYRK</sequence>
<keyword evidence="3 6" id="KW-0547">Nucleotide-binding</keyword>
<evidence type="ECO:0000256" key="2">
    <source>
        <dbReference type="ARBA" id="ARBA00022723"/>
    </source>
</evidence>
<evidence type="ECO:0000256" key="3">
    <source>
        <dbReference type="ARBA" id="ARBA00022741"/>
    </source>
</evidence>
<dbReference type="InterPro" id="IPR006073">
    <property type="entry name" value="GTP-bd"/>
</dbReference>
<accession>C8NEF2</accession>
<dbReference type="GO" id="GO:0003924">
    <property type="term" value="F:GTPase activity"/>
    <property type="evidence" value="ECO:0007669"/>
    <property type="project" value="UniProtKB-UniRule"/>
</dbReference>
<dbReference type="Pfam" id="PF16360">
    <property type="entry name" value="GTP-bdg_M"/>
    <property type="match status" value="1"/>
</dbReference>
<keyword evidence="5 6" id="KW-0342">GTP-binding</keyword>
<dbReference type="InterPro" id="IPR032305">
    <property type="entry name" value="GTP-bd_M"/>
</dbReference>
<evidence type="ECO:0000256" key="9">
    <source>
        <dbReference type="SAM" id="Coils"/>
    </source>
</evidence>
<dbReference type="GO" id="GO:0046872">
    <property type="term" value="F:metal ion binding"/>
    <property type="evidence" value="ECO:0007669"/>
    <property type="project" value="UniProtKB-KW"/>
</dbReference>
<dbReference type="CDD" id="cd01878">
    <property type="entry name" value="HflX"/>
    <property type="match status" value="1"/>
</dbReference>
<dbReference type="GO" id="GO:0005525">
    <property type="term" value="F:GTP binding"/>
    <property type="evidence" value="ECO:0007669"/>
    <property type="project" value="UniProtKB-UniRule"/>
</dbReference>
<dbReference type="InterPro" id="IPR042108">
    <property type="entry name" value="GTPase_HflX_N_sf"/>
</dbReference>
<dbReference type="InterPro" id="IPR027417">
    <property type="entry name" value="P-loop_NTPase"/>
</dbReference>
<feature type="binding site" evidence="7">
    <location>
        <begin position="227"/>
        <end position="231"/>
    </location>
    <ligand>
        <name>GTP</name>
        <dbReference type="ChEBI" id="CHEBI:37565"/>
    </ligand>
</feature>
<dbReference type="HOGENOM" id="CLU_019597_2_2_9"/>